<dbReference type="AlphaFoldDB" id="A0A0X3PHQ1"/>
<accession>A0A0X3PHQ1</accession>
<sequence length="158" mass="18272">MTLDVKNQGMKVKNLKQGFEKNLGELSLLESESEKSGLFNTNLLTWEVKTQTIDAAFQRAQLIITKQNEANAYKYVVERLKIWENESTEDDKREKHQYVAKKVKELSNSEASANIAFKLVILRELLSEINALDETFEVVTKTQSDIERDALIFLRDWT</sequence>
<protein>
    <submittedName>
        <fullName evidence="1">Uncharacterized protein</fullName>
    </submittedName>
</protein>
<gene>
    <name evidence="1" type="ORF">TR117221</name>
</gene>
<proteinExistence type="predicted"/>
<evidence type="ECO:0000313" key="1">
    <source>
        <dbReference type="EMBL" id="JAP47722.1"/>
    </source>
</evidence>
<name>A0A0X3PHQ1_SCHSO</name>
<dbReference type="EMBL" id="GEEE01015503">
    <property type="protein sequence ID" value="JAP47722.1"/>
    <property type="molecule type" value="Transcribed_RNA"/>
</dbReference>
<reference evidence="1" key="1">
    <citation type="submission" date="2016-01" db="EMBL/GenBank/DDBJ databases">
        <title>Reference transcriptome for the parasite Schistocephalus solidus: insights into the molecular evolution of parasitism.</title>
        <authorList>
            <person name="Hebert F.O."/>
            <person name="Grambauer S."/>
            <person name="Barber I."/>
            <person name="Landry C.R."/>
            <person name="Aubin-Horth N."/>
        </authorList>
    </citation>
    <scope>NUCLEOTIDE SEQUENCE</scope>
</reference>
<organism evidence="1">
    <name type="scientific">Schistocephalus solidus</name>
    <name type="common">Tapeworm</name>
    <dbReference type="NCBI Taxonomy" id="70667"/>
    <lineage>
        <taxon>Eukaryota</taxon>
        <taxon>Metazoa</taxon>
        <taxon>Spiralia</taxon>
        <taxon>Lophotrochozoa</taxon>
        <taxon>Platyhelminthes</taxon>
        <taxon>Cestoda</taxon>
        <taxon>Eucestoda</taxon>
        <taxon>Diphyllobothriidea</taxon>
        <taxon>Diphyllobothriidae</taxon>
        <taxon>Schistocephalus</taxon>
    </lineage>
</organism>